<sequence length="478" mass="50233">MAYEFERTQRIAVLGGGPGGYEAALAGAQLGAEVTLVERAGVGGSAVLTDVVPSKTLIATAEATNAIRDAADLGVQFYSRSDSGRAVRPDITVNLAAVNARLMRLAQQQSDDMKSQLIKAGVRIIEGEGRLDGPQRLVVSTGKGKSGTDFDEVDADTVIVSVGARPRVLDSALPDGKRILTWTQLYTLDETPKHLIVVGSGVTGAEFASAYTALGAKVTLISSRDRVLPGEDEDAARVIEDVFKRNGMTVLSKSRAESVKTTKDGVIATLSDGRTVEGSHCLMAVGSLPNTEGLGLEEAGVQLTESGHIRVNRVARTSMPSIYAAGDCSDFFPLASVAAMQGRTAVFHAMGDGVTPIELRNVASNIFTQPEIATVGWSQKQIEDGLAQGTIYKLPLASNPRAKMMGIKDGFVKLFARTGSGTVIGGVVVAPNASELIISMALAVEHRLTVDQIARAFSVYPSLTGSITDAARAMHVVH</sequence>
<dbReference type="GO" id="GO:0003955">
    <property type="term" value="F:NAD(P)H dehydrogenase (quinone) activity"/>
    <property type="evidence" value="ECO:0007669"/>
    <property type="project" value="TreeGrafter"/>
</dbReference>
<name>A0A2M9D2X3_9MICO</name>
<dbReference type="AlphaFoldDB" id="A0A2M9D2X3"/>
<dbReference type="OrthoDB" id="4678789at2"/>
<keyword evidence="4" id="KW-0520">NAD</keyword>
<feature type="binding site" evidence="4">
    <location>
        <position position="129"/>
    </location>
    <ligand>
        <name>FAD</name>
        <dbReference type="ChEBI" id="CHEBI:57692"/>
    </ligand>
</feature>
<gene>
    <name evidence="7" type="ORF">CLV85_2117</name>
</gene>
<feature type="binding site" evidence="4">
    <location>
        <position position="55"/>
    </location>
    <ligand>
        <name>FAD</name>
        <dbReference type="ChEBI" id="CHEBI:57692"/>
    </ligand>
</feature>
<keyword evidence="3 4" id="KW-0274">FAD</keyword>
<dbReference type="InterPro" id="IPR036188">
    <property type="entry name" value="FAD/NAD-bd_sf"/>
</dbReference>
<dbReference type="Pfam" id="PF02852">
    <property type="entry name" value="Pyr_redox_dim"/>
    <property type="match status" value="1"/>
</dbReference>
<evidence type="ECO:0000256" key="2">
    <source>
        <dbReference type="ARBA" id="ARBA00022630"/>
    </source>
</evidence>
<dbReference type="PANTHER" id="PTHR43014:SF1">
    <property type="entry name" value="NAD(P)H DEHYDROGENASE (QUINONE)"/>
    <property type="match status" value="1"/>
</dbReference>
<dbReference type="PRINTS" id="PR00411">
    <property type="entry name" value="PNDRDTASEI"/>
</dbReference>
<dbReference type="PRINTS" id="PR00368">
    <property type="entry name" value="FADPNR"/>
</dbReference>
<dbReference type="SUPFAM" id="SSF51905">
    <property type="entry name" value="FAD/NAD(P)-binding domain"/>
    <property type="match status" value="1"/>
</dbReference>
<dbReference type="Gene3D" id="3.30.390.30">
    <property type="match status" value="1"/>
</dbReference>
<dbReference type="InterPro" id="IPR001100">
    <property type="entry name" value="Pyr_nuc-diS_OxRdtase"/>
</dbReference>
<protein>
    <submittedName>
        <fullName evidence="7">Dihydrolipoamide dehydrogenase</fullName>
    </submittedName>
</protein>
<keyword evidence="2" id="KW-0285">Flavoprotein</keyword>
<keyword evidence="8" id="KW-1185">Reference proteome</keyword>
<keyword evidence="4" id="KW-0547">Nucleotide-binding</keyword>
<comment type="cofactor">
    <cofactor evidence="4">
        <name>FAD</name>
        <dbReference type="ChEBI" id="CHEBI:57692"/>
    </cofactor>
    <text evidence="4">Binds 1 FAD per subunit.</text>
</comment>
<dbReference type="InterPro" id="IPR023753">
    <property type="entry name" value="FAD/NAD-binding_dom"/>
</dbReference>
<dbReference type="RefSeq" id="WP_100389577.1">
    <property type="nucleotide sequence ID" value="NZ_BMZU01000002.1"/>
</dbReference>
<comment type="similarity">
    <text evidence="1">Belongs to the class-I pyridine nucleotide-disulfide oxidoreductase family.</text>
</comment>
<dbReference type="EMBL" id="PGFH01000002">
    <property type="protein sequence ID" value="PJJ78542.1"/>
    <property type="molecule type" value="Genomic_DNA"/>
</dbReference>
<feature type="binding site" evidence="4">
    <location>
        <begin position="199"/>
        <end position="206"/>
    </location>
    <ligand>
        <name>NAD(+)</name>
        <dbReference type="ChEBI" id="CHEBI:57540"/>
    </ligand>
</feature>
<dbReference type="SUPFAM" id="SSF55424">
    <property type="entry name" value="FAD/NAD-linked reductases, dimerisation (C-terminal) domain"/>
    <property type="match status" value="1"/>
</dbReference>
<feature type="domain" description="FAD/NAD(P)-binding" evidence="6">
    <location>
        <begin position="10"/>
        <end position="342"/>
    </location>
</feature>
<organism evidence="7 8">
    <name type="scientific">Salinibacterium amurskyense</name>
    <dbReference type="NCBI Taxonomy" id="205941"/>
    <lineage>
        <taxon>Bacteria</taxon>
        <taxon>Bacillati</taxon>
        <taxon>Actinomycetota</taxon>
        <taxon>Actinomycetes</taxon>
        <taxon>Micrococcales</taxon>
        <taxon>Microbacteriaceae</taxon>
        <taxon>Salinibacterium</taxon>
    </lineage>
</organism>
<evidence type="ECO:0000256" key="3">
    <source>
        <dbReference type="ARBA" id="ARBA00022827"/>
    </source>
</evidence>
<proteinExistence type="inferred from homology"/>
<dbReference type="InterPro" id="IPR004099">
    <property type="entry name" value="Pyr_nucl-diS_OxRdtase_dimer"/>
</dbReference>
<feature type="binding site" evidence="4">
    <location>
        <position position="286"/>
    </location>
    <ligand>
        <name>NAD(+)</name>
        <dbReference type="ChEBI" id="CHEBI:57540"/>
    </ligand>
</feature>
<reference evidence="7 8" key="1">
    <citation type="submission" date="2017-11" db="EMBL/GenBank/DDBJ databases">
        <title>Genomic Encyclopedia of Archaeal and Bacterial Type Strains, Phase II (KMG-II): From Individual Species to Whole Genera.</title>
        <authorList>
            <person name="Goeker M."/>
        </authorList>
    </citation>
    <scope>NUCLEOTIDE SEQUENCE [LARGE SCALE GENOMIC DNA]</scope>
    <source>
        <strain evidence="7 8">DSM 16400</strain>
    </source>
</reference>
<dbReference type="PANTHER" id="PTHR43014">
    <property type="entry name" value="MERCURIC REDUCTASE"/>
    <property type="match status" value="1"/>
</dbReference>
<dbReference type="InterPro" id="IPR016156">
    <property type="entry name" value="FAD/NAD-linked_Rdtase_dimer_sf"/>
</dbReference>
<evidence type="ECO:0000313" key="8">
    <source>
        <dbReference type="Proteomes" id="UP000231742"/>
    </source>
</evidence>
<dbReference type="NCBIfam" id="NF005883">
    <property type="entry name" value="PRK07845.1"/>
    <property type="match status" value="1"/>
</dbReference>
<feature type="binding site" evidence="4">
    <location>
        <position position="327"/>
    </location>
    <ligand>
        <name>FAD</name>
        <dbReference type="ChEBI" id="CHEBI:57692"/>
    </ligand>
</feature>
<evidence type="ECO:0000256" key="4">
    <source>
        <dbReference type="PIRSR" id="PIRSR000350-3"/>
    </source>
</evidence>
<dbReference type="Pfam" id="PF07992">
    <property type="entry name" value="Pyr_redox_2"/>
    <property type="match status" value="1"/>
</dbReference>
<dbReference type="PIRSF" id="PIRSF000350">
    <property type="entry name" value="Mercury_reductase_MerA"/>
    <property type="match status" value="1"/>
</dbReference>
<evidence type="ECO:0000259" key="6">
    <source>
        <dbReference type="Pfam" id="PF07992"/>
    </source>
</evidence>
<evidence type="ECO:0000313" key="7">
    <source>
        <dbReference type="EMBL" id="PJJ78542.1"/>
    </source>
</evidence>
<accession>A0A2M9D2X3</accession>
<dbReference type="Proteomes" id="UP000231742">
    <property type="component" value="Unassembled WGS sequence"/>
</dbReference>
<comment type="caution">
    <text evidence="7">The sequence shown here is derived from an EMBL/GenBank/DDBJ whole genome shotgun (WGS) entry which is preliminary data.</text>
</comment>
<dbReference type="Gene3D" id="3.50.50.60">
    <property type="entry name" value="FAD/NAD(P)-binding domain"/>
    <property type="match status" value="2"/>
</dbReference>
<dbReference type="GO" id="GO:0050660">
    <property type="term" value="F:flavin adenine dinucleotide binding"/>
    <property type="evidence" value="ECO:0007669"/>
    <property type="project" value="TreeGrafter"/>
</dbReference>
<evidence type="ECO:0000256" key="1">
    <source>
        <dbReference type="ARBA" id="ARBA00007532"/>
    </source>
</evidence>
<feature type="domain" description="Pyridine nucleotide-disulphide oxidoreductase dimerisation" evidence="5">
    <location>
        <begin position="363"/>
        <end position="470"/>
    </location>
</feature>
<evidence type="ECO:0000259" key="5">
    <source>
        <dbReference type="Pfam" id="PF02852"/>
    </source>
</evidence>